<organism evidence="3 4">
    <name type="scientific">Bythopirellula polymerisocia</name>
    <dbReference type="NCBI Taxonomy" id="2528003"/>
    <lineage>
        <taxon>Bacteria</taxon>
        <taxon>Pseudomonadati</taxon>
        <taxon>Planctomycetota</taxon>
        <taxon>Planctomycetia</taxon>
        <taxon>Pirellulales</taxon>
        <taxon>Lacipirellulaceae</taxon>
        <taxon>Bythopirellula</taxon>
    </lineage>
</organism>
<dbReference type="GO" id="GO:0043718">
    <property type="term" value="F:2-hydroxymethylglutarate dehydrogenase activity"/>
    <property type="evidence" value="ECO:0007669"/>
    <property type="project" value="UniProtKB-EC"/>
</dbReference>
<keyword evidence="3" id="KW-0560">Oxidoreductase</keyword>
<dbReference type="Proteomes" id="UP000318437">
    <property type="component" value="Unassembled WGS sequence"/>
</dbReference>
<dbReference type="EMBL" id="SJPS01000003">
    <property type="protein sequence ID" value="TWU27881.1"/>
    <property type="molecule type" value="Genomic_DNA"/>
</dbReference>
<dbReference type="GO" id="GO:0051287">
    <property type="term" value="F:NAD binding"/>
    <property type="evidence" value="ECO:0007669"/>
    <property type="project" value="InterPro"/>
</dbReference>
<dbReference type="SUPFAM" id="SSF51735">
    <property type="entry name" value="NAD(P)-binding Rossmann-fold domains"/>
    <property type="match status" value="1"/>
</dbReference>
<sequence length="364" mass="39699">MNHICILGNGSSRLAFSDVPGNLKDWLLIEPVFCIRLRDCFCLLPFRRRLPTRPIMTRNADSLRIVNSRNGSPLEPVGVIGLGLLGTALCERLLAAGYPVFVYNRTQEKAIPLIELGAHWSDNPFIECDRVVVSLYTSDIVDAVLDKLEPGLRAGQIIIDTTTGDPTETLALGKRLAKSDVHYLESPIAASSEQTRQGEALAIVAGPEEAYHACRDLFDCLAGKSHFVGPWGSAAKMKLVNNLVLGLNRVALAEGLLFAEAIGVPMQNALDVLKDGNAYSIVMDVKGQKMVDSDFSTQAKLSQHTKDVRLMLTESERAGITLPLSNLHLQLLEQAEALGFGDRDNCIIIKAIEEAVRLQAEITS</sequence>
<evidence type="ECO:0000259" key="1">
    <source>
        <dbReference type="Pfam" id="PF03446"/>
    </source>
</evidence>
<dbReference type="GO" id="GO:0050661">
    <property type="term" value="F:NADP binding"/>
    <property type="evidence" value="ECO:0007669"/>
    <property type="project" value="InterPro"/>
</dbReference>
<dbReference type="InterPro" id="IPR036291">
    <property type="entry name" value="NAD(P)-bd_dom_sf"/>
</dbReference>
<dbReference type="Gene3D" id="3.40.50.720">
    <property type="entry name" value="NAD(P)-binding Rossmann-like Domain"/>
    <property type="match status" value="1"/>
</dbReference>
<dbReference type="Pfam" id="PF14833">
    <property type="entry name" value="NAD_binding_11"/>
    <property type="match status" value="1"/>
</dbReference>
<evidence type="ECO:0000313" key="3">
    <source>
        <dbReference type="EMBL" id="TWU27881.1"/>
    </source>
</evidence>
<feature type="domain" description="3-hydroxyisobutyrate dehydrogenase-like NAD-binding" evidence="2">
    <location>
        <begin position="232"/>
        <end position="351"/>
    </location>
</feature>
<dbReference type="PANTHER" id="PTHR43580">
    <property type="entry name" value="OXIDOREDUCTASE GLYR1-RELATED"/>
    <property type="match status" value="1"/>
</dbReference>
<dbReference type="InterPro" id="IPR051265">
    <property type="entry name" value="HIBADH-related_NP60_sf"/>
</dbReference>
<feature type="domain" description="6-phosphogluconate dehydrogenase NADP-binding" evidence="1">
    <location>
        <begin position="77"/>
        <end position="227"/>
    </location>
</feature>
<dbReference type="InterPro" id="IPR006115">
    <property type="entry name" value="6PGDH_NADP-bd"/>
</dbReference>
<keyword evidence="4" id="KW-1185">Reference proteome</keyword>
<proteinExistence type="predicted"/>
<evidence type="ECO:0000313" key="4">
    <source>
        <dbReference type="Proteomes" id="UP000318437"/>
    </source>
</evidence>
<dbReference type="PANTHER" id="PTHR43580:SF2">
    <property type="entry name" value="CYTOKINE-LIKE NUCLEAR FACTOR N-PAC"/>
    <property type="match status" value="1"/>
</dbReference>
<dbReference type="Pfam" id="PF03446">
    <property type="entry name" value="NAD_binding_2"/>
    <property type="match status" value="1"/>
</dbReference>
<comment type="caution">
    <text evidence="3">The sequence shown here is derived from an EMBL/GenBank/DDBJ whole genome shotgun (WGS) entry which is preliminary data.</text>
</comment>
<accession>A0A5C6CWT4</accession>
<dbReference type="InterPro" id="IPR008927">
    <property type="entry name" value="6-PGluconate_DH-like_C_sf"/>
</dbReference>
<dbReference type="OrthoDB" id="9812907at2"/>
<dbReference type="Gene3D" id="1.10.1040.10">
    <property type="entry name" value="N-(1-d-carboxylethyl)-l-norvaline Dehydrogenase, domain 2"/>
    <property type="match status" value="1"/>
</dbReference>
<gene>
    <name evidence="3" type="primary">hgd</name>
    <name evidence="3" type="ORF">Pla144_26580</name>
</gene>
<dbReference type="InterPro" id="IPR013328">
    <property type="entry name" value="6PGD_dom2"/>
</dbReference>
<reference evidence="3 4" key="1">
    <citation type="submission" date="2019-02" db="EMBL/GenBank/DDBJ databases">
        <title>Deep-cultivation of Planctomycetes and their phenomic and genomic characterization uncovers novel biology.</title>
        <authorList>
            <person name="Wiegand S."/>
            <person name="Jogler M."/>
            <person name="Boedeker C."/>
            <person name="Pinto D."/>
            <person name="Vollmers J."/>
            <person name="Rivas-Marin E."/>
            <person name="Kohn T."/>
            <person name="Peeters S.H."/>
            <person name="Heuer A."/>
            <person name="Rast P."/>
            <person name="Oberbeckmann S."/>
            <person name="Bunk B."/>
            <person name="Jeske O."/>
            <person name="Meyerdierks A."/>
            <person name="Storesund J.E."/>
            <person name="Kallscheuer N."/>
            <person name="Luecker S."/>
            <person name="Lage O.M."/>
            <person name="Pohl T."/>
            <person name="Merkel B.J."/>
            <person name="Hornburger P."/>
            <person name="Mueller R.-W."/>
            <person name="Bruemmer F."/>
            <person name="Labrenz M."/>
            <person name="Spormann A.M."/>
            <person name="Op Den Camp H."/>
            <person name="Overmann J."/>
            <person name="Amann R."/>
            <person name="Jetten M.S.M."/>
            <person name="Mascher T."/>
            <person name="Medema M.H."/>
            <person name="Devos D.P."/>
            <person name="Kaster A.-K."/>
            <person name="Ovreas L."/>
            <person name="Rohde M."/>
            <person name="Galperin M.Y."/>
            <person name="Jogler C."/>
        </authorList>
    </citation>
    <scope>NUCLEOTIDE SEQUENCE [LARGE SCALE GENOMIC DNA]</scope>
    <source>
        <strain evidence="3 4">Pla144</strain>
    </source>
</reference>
<dbReference type="EC" id="1.1.1.291" evidence="3"/>
<dbReference type="SUPFAM" id="SSF48179">
    <property type="entry name" value="6-phosphogluconate dehydrogenase C-terminal domain-like"/>
    <property type="match status" value="1"/>
</dbReference>
<protein>
    <submittedName>
        <fullName evidence="3">2-(Hydroxymethyl)glutarate dehydrogenase</fullName>
        <ecNumber evidence="3">1.1.1.291</ecNumber>
    </submittedName>
</protein>
<evidence type="ECO:0000259" key="2">
    <source>
        <dbReference type="Pfam" id="PF14833"/>
    </source>
</evidence>
<dbReference type="InterPro" id="IPR029154">
    <property type="entry name" value="HIBADH-like_NADP-bd"/>
</dbReference>
<name>A0A5C6CWT4_9BACT</name>
<dbReference type="AlphaFoldDB" id="A0A5C6CWT4"/>